<evidence type="ECO:0000259" key="7">
    <source>
        <dbReference type="Pfam" id="PF26037"/>
    </source>
</evidence>
<dbReference type="GO" id="GO:0016020">
    <property type="term" value="C:membrane"/>
    <property type="evidence" value="ECO:0007669"/>
    <property type="project" value="UniProtKB-SubCell"/>
</dbReference>
<feature type="domain" description="Dendritic cell-specific transmembrane protein-like" evidence="6">
    <location>
        <begin position="1"/>
        <end position="196"/>
    </location>
</feature>
<evidence type="ECO:0000259" key="6">
    <source>
        <dbReference type="Pfam" id="PF07782"/>
    </source>
</evidence>
<dbReference type="AlphaFoldDB" id="A0A7K7AEK3"/>
<dbReference type="PANTHER" id="PTHR21041">
    <property type="entry name" value="DENDRITIC CELL-SPECIFIC TRANSMEMBRANE PROTEIN"/>
    <property type="match status" value="1"/>
</dbReference>
<feature type="domain" description="E3 ubiquitin-protein ligase DCST1-like C-terminal" evidence="7">
    <location>
        <begin position="245"/>
        <end position="275"/>
    </location>
</feature>
<evidence type="ECO:0000256" key="2">
    <source>
        <dbReference type="ARBA" id="ARBA00022692"/>
    </source>
</evidence>
<dbReference type="Pfam" id="PF07782">
    <property type="entry name" value="DC_STAMP"/>
    <property type="match status" value="1"/>
</dbReference>
<evidence type="ECO:0000313" key="8">
    <source>
        <dbReference type="EMBL" id="NWX94554.1"/>
    </source>
</evidence>
<dbReference type="InterPro" id="IPR058842">
    <property type="entry name" value="DCST1_C"/>
</dbReference>
<feature type="non-terminal residue" evidence="8">
    <location>
        <position position="1"/>
    </location>
</feature>
<evidence type="ECO:0000256" key="4">
    <source>
        <dbReference type="ARBA" id="ARBA00023136"/>
    </source>
</evidence>
<feature type="transmembrane region" description="Helical" evidence="5">
    <location>
        <begin position="152"/>
        <end position="173"/>
    </location>
</feature>
<name>A0A7K7AEK3_9AVES</name>
<dbReference type="Proteomes" id="UP000538817">
    <property type="component" value="Unassembled WGS sequence"/>
</dbReference>
<organism evidence="8 9">
    <name type="scientific">Nothoprocta pentlandii</name>
    <dbReference type="NCBI Taxonomy" id="2585814"/>
    <lineage>
        <taxon>Eukaryota</taxon>
        <taxon>Metazoa</taxon>
        <taxon>Chordata</taxon>
        <taxon>Craniata</taxon>
        <taxon>Vertebrata</taxon>
        <taxon>Euteleostomi</taxon>
        <taxon>Archelosauria</taxon>
        <taxon>Archosauria</taxon>
        <taxon>Dinosauria</taxon>
        <taxon>Saurischia</taxon>
        <taxon>Theropoda</taxon>
        <taxon>Coelurosauria</taxon>
        <taxon>Aves</taxon>
        <taxon>Palaeognathae</taxon>
        <taxon>Tinamiformes</taxon>
        <taxon>Tinamidae</taxon>
        <taxon>Nothoprocta</taxon>
    </lineage>
</organism>
<protein>
    <submittedName>
        <fullName evidence="8">DCST1 ligase</fullName>
    </submittedName>
</protein>
<keyword evidence="9" id="KW-1185">Reference proteome</keyword>
<keyword evidence="4 5" id="KW-0472">Membrane</keyword>
<dbReference type="Pfam" id="PF26037">
    <property type="entry name" value="zf-RING_DCST1_C"/>
    <property type="match status" value="1"/>
</dbReference>
<keyword evidence="8" id="KW-0436">Ligase</keyword>
<dbReference type="InterPro" id="IPR012858">
    <property type="entry name" value="DC_STAMP-like"/>
</dbReference>
<reference evidence="8 9" key="1">
    <citation type="submission" date="2019-09" db="EMBL/GenBank/DDBJ databases">
        <title>Bird 10,000 Genomes (B10K) Project - Family phase.</title>
        <authorList>
            <person name="Zhang G."/>
        </authorList>
    </citation>
    <scope>NUCLEOTIDE SEQUENCE [LARGE SCALE GENOMIC DNA]</scope>
    <source>
        <strain evidence="8">B10K-MSB-04</strain>
    </source>
</reference>
<comment type="subcellular location">
    <subcellularLocation>
        <location evidence="1">Membrane</location>
        <topology evidence="1">Multi-pass membrane protein</topology>
    </subcellularLocation>
</comment>
<proteinExistence type="predicted"/>
<sequence>KRTLLPLRRAEAPAVVFPGRLGVQPLELQSMVVELLNCIPPLLLLLLAWGLDRVLFMVLGAVRQHSFVQYSFRSSHHLELRVAGTSLLARLLRSTVGALNTSSHLHVDSSNLGRRWRGARGAAAGAAARCSAPLPARAACLPQPRAMTTQGYVDSCLPLALLALLCLVQVYTYRLRRVLAAFFFPKREKRRVLFLYNQLLRQRQCFVQLQRRRVARRAQQRQGLGMSVLERCCRRWPALRRYMRRRCVVCEEPEGPRSRVCAAPACAAVYCGPCW</sequence>
<dbReference type="GO" id="GO:0016874">
    <property type="term" value="F:ligase activity"/>
    <property type="evidence" value="ECO:0007669"/>
    <property type="project" value="UniProtKB-KW"/>
</dbReference>
<comment type="caution">
    <text evidence="8">The sequence shown here is derived from an EMBL/GenBank/DDBJ whole genome shotgun (WGS) entry which is preliminary data.</text>
</comment>
<evidence type="ECO:0000256" key="3">
    <source>
        <dbReference type="ARBA" id="ARBA00022989"/>
    </source>
</evidence>
<evidence type="ECO:0000256" key="1">
    <source>
        <dbReference type="ARBA" id="ARBA00004141"/>
    </source>
</evidence>
<dbReference type="PANTHER" id="PTHR21041:SF17">
    <property type="entry name" value="E3 UBIQUITIN-PROTEIN LIGASE DCST1"/>
    <property type="match status" value="1"/>
</dbReference>
<evidence type="ECO:0000313" key="9">
    <source>
        <dbReference type="Proteomes" id="UP000538817"/>
    </source>
</evidence>
<evidence type="ECO:0000256" key="5">
    <source>
        <dbReference type="SAM" id="Phobius"/>
    </source>
</evidence>
<accession>A0A7K7AEK3</accession>
<gene>
    <name evidence="8" type="primary">Dcst1</name>
    <name evidence="8" type="ORF">NOTPEN_R04098</name>
</gene>
<keyword evidence="3 5" id="KW-1133">Transmembrane helix</keyword>
<dbReference type="EMBL" id="VZSG01002620">
    <property type="protein sequence ID" value="NWX94554.1"/>
    <property type="molecule type" value="Genomic_DNA"/>
</dbReference>
<keyword evidence="2 5" id="KW-0812">Transmembrane</keyword>
<feature type="non-terminal residue" evidence="8">
    <location>
        <position position="275"/>
    </location>
</feature>
<dbReference type="InterPro" id="IPR051856">
    <property type="entry name" value="CSR-E3_Ligase_Protein"/>
</dbReference>